<dbReference type="InterPro" id="IPR027417">
    <property type="entry name" value="P-loop_NTPase"/>
</dbReference>
<dbReference type="PROSITE" id="PS50893">
    <property type="entry name" value="ABC_TRANSPORTER_2"/>
    <property type="match status" value="2"/>
</dbReference>
<dbReference type="FunFam" id="3.40.50.300:FF:001092">
    <property type="entry name" value="ATP-binding cassette sub-family F member 2"/>
    <property type="match status" value="1"/>
</dbReference>
<evidence type="ECO:0000256" key="1">
    <source>
        <dbReference type="ARBA" id="ARBA00022737"/>
    </source>
</evidence>
<sequence>MGKEGSKRSARKAKSEEIAMLKELDAEAGDDATARAAAKLSAKPVIDNGATELFEKKLSKEEKKELAAKKKAEREARKAAAAGEAGSGDAEACAQAVPTTARAGKRAAETLADKVKREQALLDEELEAARIGAVRIRNAEGAFLGQLEAREFSMPNPGGGPDLLEKASYTLQRGGSYALVGRNGCGKSTLLKAMASRRVGAIHPAVTVHYVSQEVELTDRTLSMTPLDLVVHADLERRLLIEERDALIAAEAKGEPIDGERLQGPGGVLEQLQLLDAETAHTRADQLLANLGFSDELRQRPLSALSGGWRVRTMLAAALFGKPDMLLLDEPTNHLSIGAVLWLTRELTTNPAWEERILVVVSHDRFFLDAVCGDVLHVSGAAKRLSQTHGSYSTWAKRRAEQQKAFARTVELRRAEIAELKAYAGHGFKYGGSSASINKMSMKAKQAEKLEEADAADADEFAALNEDVELPLHLKAGGAFDGFLIQLRNVGFGYPSMPTPLFEGAEMSIESSSRIVLLGENGNGKSTLVKLMTGALDPTSGEVKRNAQCRVAIVNQHHADQIDLQMTPLEFMRSRFPGDGTDAHLLTLRTHLDRSGVPTTKQTVPAHALSGGQRSRVALAAVSYVQPHVLILDEPTNNLDLESVAALADAVEAFQGGVVLVSHDQYFVGRVAKEVWLVAKGGVKKVESFDKYREYQLKKLAAPVDVS</sequence>
<proteinExistence type="predicted"/>
<dbReference type="InterPro" id="IPR003593">
    <property type="entry name" value="AAA+_ATPase"/>
</dbReference>
<feature type="domain" description="ABC transporter" evidence="4">
    <location>
        <begin position="147"/>
        <end position="405"/>
    </location>
</feature>
<evidence type="ECO:0000313" key="5">
    <source>
        <dbReference type="EMBL" id="CAE0591031.1"/>
    </source>
</evidence>
<organism evidence="5">
    <name type="scientific">Emiliania huxleyi</name>
    <name type="common">Coccolithophore</name>
    <name type="synonym">Pontosphaera huxleyi</name>
    <dbReference type="NCBI Taxonomy" id="2903"/>
    <lineage>
        <taxon>Eukaryota</taxon>
        <taxon>Haptista</taxon>
        <taxon>Haptophyta</taxon>
        <taxon>Prymnesiophyceae</taxon>
        <taxon>Isochrysidales</taxon>
        <taxon>Noelaerhabdaceae</taxon>
        <taxon>Emiliania</taxon>
    </lineage>
</organism>
<dbReference type="SMART" id="SM00382">
    <property type="entry name" value="AAA"/>
    <property type="match status" value="2"/>
</dbReference>
<keyword evidence="1" id="KW-0677">Repeat</keyword>
<dbReference type="AlphaFoldDB" id="A0A7S3X2H7"/>
<dbReference type="Pfam" id="PF00005">
    <property type="entry name" value="ABC_tran"/>
    <property type="match status" value="2"/>
</dbReference>
<accession>A0A7S3X2H7</accession>
<dbReference type="InterPro" id="IPR017871">
    <property type="entry name" value="ABC_transporter-like_CS"/>
</dbReference>
<gene>
    <name evidence="5" type="ORF">EHUX00137_LOCUS42389</name>
</gene>
<dbReference type="InterPro" id="IPR003439">
    <property type="entry name" value="ABC_transporter-like_ATP-bd"/>
</dbReference>
<dbReference type="PANTHER" id="PTHR19211">
    <property type="entry name" value="ATP-BINDING TRANSPORT PROTEIN-RELATED"/>
    <property type="match status" value="1"/>
</dbReference>
<dbReference type="CDD" id="cd03221">
    <property type="entry name" value="ABCF_EF-3"/>
    <property type="match status" value="2"/>
</dbReference>
<dbReference type="GO" id="GO:0016887">
    <property type="term" value="F:ATP hydrolysis activity"/>
    <property type="evidence" value="ECO:0007669"/>
    <property type="project" value="InterPro"/>
</dbReference>
<reference evidence="5" key="1">
    <citation type="submission" date="2021-01" db="EMBL/GenBank/DDBJ databases">
        <authorList>
            <person name="Corre E."/>
            <person name="Pelletier E."/>
            <person name="Niang G."/>
            <person name="Scheremetjew M."/>
            <person name="Finn R."/>
            <person name="Kale V."/>
            <person name="Holt S."/>
            <person name="Cochrane G."/>
            <person name="Meng A."/>
            <person name="Brown T."/>
            <person name="Cohen L."/>
        </authorList>
    </citation>
    <scope>NUCLEOTIDE SEQUENCE</scope>
    <source>
        <strain evidence="5">379</strain>
    </source>
</reference>
<evidence type="ECO:0000256" key="3">
    <source>
        <dbReference type="ARBA" id="ARBA00022840"/>
    </source>
</evidence>
<keyword evidence="2" id="KW-0547">Nucleotide-binding</keyword>
<dbReference type="EMBL" id="HBIR01054423">
    <property type="protein sequence ID" value="CAE0591031.1"/>
    <property type="molecule type" value="Transcribed_RNA"/>
</dbReference>
<protein>
    <recommendedName>
        <fullName evidence="4">ABC transporter domain-containing protein</fullName>
    </recommendedName>
</protein>
<dbReference type="FunFam" id="3.40.50.300:FF:000011">
    <property type="entry name" value="Putative ABC transporter ATP-binding component"/>
    <property type="match status" value="1"/>
</dbReference>
<dbReference type="GO" id="GO:0005524">
    <property type="term" value="F:ATP binding"/>
    <property type="evidence" value="ECO:0007669"/>
    <property type="project" value="UniProtKB-KW"/>
</dbReference>
<name>A0A7S3X2H7_EMIHU</name>
<evidence type="ECO:0000256" key="2">
    <source>
        <dbReference type="ARBA" id="ARBA00022741"/>
    </source>
</evidence>
<dbReference type="Gene3D" id="3.40.50.300">
    <property type="entry name" value="P-loop containing nucleotide triphosphate hydrolases"/>
    <property type="match status" value="2"/>
</dbReference>
<evidence type="ECO:0000259" key="4">
    <source>
        <dbReference type="PROSITE" id="PS50893"/>
    </source>
</evidence>
<feature type="domain" description="ABC transporter" evidence="4">
    <location>
        <begin position="485"/>
        <end position="705"/>
    </location>
</feature>
<dbReference type="InterPro" id="IPR050611">
    <property type="entry name" value="ABCF"/>
</dbReference>
<keyword evidence="3" id="KW-0067">ATP-binding</keyword>
<dbReference type="SUPFAM" id="SSF52540">
    <property type="entry name" value="P-loop containing nucleoside triphosphate hydrolases"/>
    <property type="match status" value="2"/>
</dbReference>
<dbReference type="PROSITE" id="PS00211">
    <property type="entry name" value="ABC_TRANSPORTER_1"/>
    <property type="match status" value="1"/>
</dbReference>
<dbReference type="PANTHER" id="PTHR19211:SF14">
    <property type="entry name" value="ATP-BINDING CASSETTE SUB-FAMILY F MEMBER 1"/>
    <property type="match status" value="1"/>
</dbReference>